<feature type="compositionally biased region" description="Low complexity" evidence="2">
    <location>
        <begin position="926"/>
        <end position="940"/>
    </location>
</feature>
<dbReference type="InterPro" id="IPR009091">
    <property type="entry name" value="RCC1/BLIP-II"/>
</dbReference>
<feature type="repeat" description="RCC1" evidence="1">
    <location>
        <begin position="598"/>
        <end position="652"/>
    </location>
</feature>
<feature type="compositionally biased region" description="Basic residues" evidence="2">
    <location>
        <begin position="215"/>
        <end position="224"/>
    </location>
</feature>
<feature type="region of interest" description="Disordered" evidence="2">
    <location>
        <begin position="712"/>
        <end position="1019"/>
    </location>
</feature>
<evidence type="ECO:0000256" key="3">
    <source>
        <dbReference type="SAM" id="SignalP"/>
    </source>
</evidence>
<dbReference type="InterPro" id="IPR051553">
    <property type="entry name" value="Ran_GTPase-activating"/>
</dbReference>
<dbReference type="Pfam" id="PF00415">
    <property type="entry name" value="RCC1"/>
    <property type="match status" value="4"/>
</dbReference>
<feature type="repeat" description="RCC1" evidence="1">
    <location>
        <begin position="547"/>
        <end position="597"/>
    </location>
</feature>
<dbReference type="PROSITE" id="PS50012">
    <property type="entry name" value="RCC1_3"/>
    <property type="match status" value="4"/>
</dbReference>
<feature type="compositionally biased region" description="Polar residues" evidence="2">
    <location>
        <begin position="760"/>
        <end position="792"/>
    </location>
</feature>
<feature type="repeat" description="RCC1" evidence="1">
    <location>
        <begin position="459"/>
        <end position="510"/>
    </location>
</feature>
<feature type="domain" description="C-type lectin" evidence="4">
    <location>
        <begin position="54"/>
        <end position="175"/>
    </location>
</feature>
<gene>
    <name evidence="5" type="ORF">DBV15_00070</name>
</gene>
<feature type="compositionally biased region" description="Polar residues" evidence="2">
    <location>
        <begin position="799"/>
        <end position="808"/>
    </location>
</feature>
<feature type="chain" id="PRO_5020254802" evidence="3">
    <location>
        <begin position="18"/>
        <end position="1087"/>
    </location>
</feature>
<feature type="region of interest" description="Disordered" evidence="2">
    <location>
        <begin position="183"/>
        <end position="273"/>
    </location>
</feature>
<feature type="compositionally biased region" description="Basic and acidic residues" evidence="2">
    <location>
        <begin position="809"/>
        <end position="844"/>
    </location>
</feature>
<feature type="repeat" description="RCC1" evidence="1">
    <location>
        <begin position="653"/>
        <end position="705"/>
    </location>
</feature>
<dbReference type="EMBL" id="QBLH01002732">
    <property type="protein sequence ID" value="TGZ47358.1"/>
    <property type="molecule type" value="Genomic_DNA"/>
</dbReference>
<feature type="compositionally biased region" description="Basic and acidic residues" evidence="2">
    <location>
        <begin position="737"/>
        <end position="759"/>
    </location>
</feature>
<evidence type="ECO:0000256" key="2">
    <source>
        <dbReference type="SAM" id="MobiDB-lite"/>
    </source>
</evidence>
<dbReference type="Pfam" id="PF00059">
    <property type="entry name" value="Lectin_C"/>
    <property type="match status" value="1"/>
</dbReference>
<comment type="caution">
    <text evidence="5">The sequence shown here is derived from an EMBL/GenBank/DDBJ whole genome shotgun (WGS) entry which is preliminary data.</text>
</comment>
<dbReference type="CDD" id="cd00037">
    <property type="entry name" value="CLECT"/>
    <property type="match status" value="1"/>
</dbReference>
<feature type="signal peptide" evidence="3">
    <location>
        <begin position="1"/>
        <end position="17"/>
    </location>
</feature>
<dbReference type="PROSITE" id="PS50041">
    <property type="entry name" value="C_TYPE_LECTIN_2"/>
    <property type="match status" value="1"/>
</dbReference>
<keyword evidence="6" id="KW-1185">Reference proteome</keyword>
<dbReference type="SUPFAM" id="SSF56436">
    <property type="entry name" value="C-type lectin-like"/>
    <property type="match status" value="1"/>
</dbReference>
<evidence type="ECO:0000313" key="5">
    <source>
        <dbReference type="EMBL" id="TGZ47358.1"/>
    </source>
</evidence>
<dbReference type="Gene3D" id="3.10.100.10">
    <property type="entry name" value="Mannose-Binding Protein A, subunit A"/>
    <property type="match status" value="1"/>
</dbReference>
<keyword evidence="3" id="KW-0732">Signal</keyword>
<dbReference type="STRING" id="300112.A0A4S2KI43"/>
<organism evidence="5 6">
    <name type="scientific">Temnothorax longispinosus</name>
    <dbReference type="NCBI Taxonomy" id="300112"/>
    <lineage>
        <taxon>Eukaryota</taxon>
        <taxon>Metazoa</taxon>
        <taxon>Ecdysozoa</taxon>
        <taxon>Arthropoda</taxon>
        <taxon>Hexapoda</taxon>
        <taxon>Insecta</taxon>
        <taxon>Pterygota</taxon>
        <taxon>Neoptera</taxon>
        <taxon>Endopterygota</taxon>
        <taxon>Hymenoptera</taxon>
        <taxon>Apocrita</taxon>
        <taxon>Aculeata</taxon>
        <taxon>Formicoidea</taxon>
        <taxon>Formicidae</taxon>
        <taxon>Myrmicinae</taxon>
        <taxon>Temnothorax</taxon>
    </lineage>
</organism>
<dbReference type="InterPro" id="IPR016186">
    <property type="entry name" value="C-type_lectin-like/link_sf"/>
</dbReference>
<evidence type="ECO:0000313" key="6">
    <source>
        <dbReference type="Proteomes" id="UP000310200"/>
    </source>
</evidence>
<dbReference type="InterPro" id="IPR000408">
    <property type="entry name" value="Reg_chr_condens"/>
</dbReference>
<feature type="compositionally biased region" description="Basic and acidic residues" evidence="2">
    <location>
        <begin position="859"/>
        <end position="874"/>
    </location>
</feature>
<protein>
    <submittedName>
        <fullName evidence="5">X-linked retinitis pigmentosa GTPase regulator</fullName>
    </submittedName>
</protein>
<name>A0A4S2KI43_9HYME</name>
<sequence length="1087" mass="121188">MWKCWALFLCVAGLSSAVLKPSNSDISPLTNQSITLRQYEPVRRFACPVGFFRLKRFCYYLSAGTAPWRDAYFHCKDRNATLAILDRNGKDKMLRKYLMGDQFTKLERWIGGIFNWQQMAWEWGVTGEKMVFQSFGKMEPGRSKKYAWHCIIMDPALKYKWSARSCVERKHYICEVPAGRLARRRKKSDPFAPQNQRLKPRKKGKKYLDEQRKQGERKKNRGNSRRNWLDQGENQQWAHGVKLGSRPPSNVKMMQPKERTRHRSNRTRVQSAAPRVAQVLPQGREYGAFLANGHQSQNLADMNNVLTQFHNKINDFAREEVLLKPHMAIPASVDENRRRTVVENAPVPRLSSFEERQRRVLPLEIDFQLLGYVAGLKAPSTGEASMPAYLAVSRLQVCAAQGASMGLPDIETIPETGAVFTIGRSRFADNIASHFFIRKDPVVVIECGDEHSAVVCQTGRLFVFGSNDWGQLGLGHKNHISKPSCVKILKPEKVTHVACGRAHTLICTGAQKIFACGSNQESQLGRENSAIGDSSSSPILVYDCESGLIYVCGESESGKLGININFSTQVAPKQMQLPATALHVACGGHHTLILAENGNIYCSGSNASGQLGMGTNVNETHTPKLLSRGALQDEKIVKIACGESHSAILTESGKLFTCGDGRHGKLGLEENENNVHEVTFAAKYQELFVSDVACGGCHTILIGRRHEIDYQSRRQSDSMEQKNSSLPPLKLPINMQNEHRVGNTEKSTDEKDDLHHPDQNSETSDINDTQINASKDLSKENIVNNEEMLSSANDEKVANVSSEITPESSQEKDHLDDEGHENKNIESNESKDISENDEKQENNKNMEMAATVTQDVEELCTKTEISRIQEEEGQKTTTNPTPPPKPPRLKSGSVEDTNGKESSKENEEDEKEKDDKEMKTSNEQNSSAKSARKSTSAISRETIEAIENSIEKVEEDEHADEPEKAETDGMQDDADVVQSPPPRTAKMAKLFKGKRQEVQNGTKNTSSAANPKAKESRPANSRCWPFIKKDEPLLMVLLPSSIASCANTGLLYAFTNTVMIIISPTRIMPYVKQGTAMSANVVARQLN</sequence>
<dbReference type="PANTHER" id="PTHR45982">
    <property type="entry name" value="REGULATOR OF CHROMOSOME CONDENSATION"/>
    <property type="match status" value="1"/>
</dbReference>
<accession>A0A4S2KI43</accession>
<dbReference type="SUPFAM" id="SSF50985">
    <property type="entry name" value="RCC1/BLIP-II"/>
    <property type="match status" value="1"/>
</dbReference>
<dbReference type="Proteomes" id="UP000310200">
    <property type="component" value="Unassembled WGS sequence"/>
</dbReference>
<reference evidence="5 6" key="1">
    <citation type="journal article" date="2019" name="Philos. Trans. R. Soc. Lond., B, Biol. Sci.">
        <title>Ant behaviour and brain gene expression of defending hosts depend on the ecological success of the intruding social parasite.</title>
        <authorList>
            <person name="Kaur R."/>
            <person name="Stoldt M."/>
            <person name="Jongepier E."/>
            <person name="Feldmeyer B."/>
            <person name="Menzel F."/>
            <person name="Bornberg-Bauer E."/>
            <person name="Foitzik S."/>
        </authorList>
    </citation>
    <scope>NUCLEOTIDE SEQUENCE [LARGE SCALE GENOMIC DNA]</scope>
    <source>
        <tissue evidence="5">Whole body</tissue>
    </source>
</reference>
<evidence type="ECO:0000259" key="4">
    <source>
        <dbReference type="PROSITE" id="PS50041"/>
    </source>
</evidence>
<dbReference type="InterPro" id="IPR016187">
    <property type="entry name" value="CTDL_fold"/>
</dbReference>
<dbReference type="InterPro" id="IPR001304">
    <property type="entry name" value="C-type_lectin-like"/>
</dbReference>
<proteinExistence type="predicted"/>
<dbReference type="PANTHER" id="PTHR45982:SF1">
    <property type="entry name" value="REGULATOR OF CHROMOSOME CONDENSATION"/>
    <property type="match status" value="1"/>
</dbReference>
<dbReference type="AlphaFoldDB" id="A0A4S2KI43"/>
<dbReference type="SMART" id="SM00034">
    <property type="entry name" value="CLECT"/>
    <property type="match status" value="1"/>
</dbReference>
<dbReference type="Gene3D" id="2.130.10.30">
    <property type="entry name" value="Regulator of chromosome condensation 1/beta-lactamase-inhibitor protein II"/>
    <property type="match status" value="1"/>
</dbReference>
<evidence type="ECO:0000256" key="1">
    <source>
        <dbReference type="PROSITE-ProRule" id="PRU00235"/>
    </source>
</evidence>
<dbReference type="PRINTS" id="PR00633">
    <property type="entry name" value="RCCNDNSATION"/>
</dbReference>
<feature type="compositionally biased region" description="Polar residues" evidence="2">
    <location>
        <begin position="998"/>
        <end position="1009"/>
    </location>
</feature>